<comment type="caution">
    <text evidence="1">The sequence shown here is derived from an EMBL/GenBank/DDBJ whole genome shotgun (WGS) entry which is preliminary data.</text>
</comment>
<dbReference type="EMBL" id="DMDD01000064">
    <property type="protein sequence ID" value="HAF71981.1"/>
    <property type="molecule type" value="Genomic_DNA"/>
</dbReference>
<gene>
    <name evidence="1" type="ORF">DCL06_02710</name>
</gene>
<name>A0A3B9QSL9_9CORY</name>
<organism evidence="1 2">
    <name type="scientific">Corynebacterium variabile</name>
    <dbReference type="NCBI Taxonomy" id="1727"/>
    <lineage>
        <taxon>Bacteria</taxon>
        <taxon>Bacillati</taxon>
        <taxon>Actinomycetota</taxon>
        <taxon>Actinomycetes</taxon>
        <taxon>Mycobacteriales</taxon>
        <taxon>Corynebacteriaceae</taxon>
        <taxon>Corynebacterium</taxon>
    </lineage>
</organism>
<sequence length="81" mass="8963">MNDHEFRLFCSELERYTTRRNADAGAPDAETYIVCAADQLAAEGIDHLPYPECASATWARIDAVLDENTIVPAHDPELVDA</sequence>
<protein>
    <submittedName>
        <fullName evidence="1">Uncharacterized protein</fullName>
    </submittedName>
</protein>
<dbReference type="AlphaFoldDB" id="A0A3B9QSL9"/>
<accession>A0A3B9QSL9</accession>
<proteinExistence type="predicted"/>
<reference evidence="1 2" key="1">
    <citation type="journal article" date="2018" name="Nat. Biotechnol.">
        <title>A standardized bacterial taxonomy based on genome phylogeny substantially revises the tree of life.</title>
        <authorList>
            <person name="Parks D.H."/>
            <person name="Chuvochina M."/>
            <person name="Waite D.W."/>
            <person name="Rinke C."/>
            <person name="Skarshewski A."/>
            <person name="Chaumeil P.A."/>
            <person name="Hugenholtz P."/>
        </authorList>
    </citation>
    <scope>NUCLEOTIDE SEQUENCE [LARGE SCALE GENOMIC DNA]</scope>
    <source>
        <strain evidence="1">UBA9851</strain>
    </source>
</reference>
<evidence type="ECO:0000313" key="2">
    <source>
        <dbReference type="Proteomes" id="UP000260925"/>
    </source>
</evidence>
<dbReference type="Proteomes" id="UP000260925">
    <property type="component" value="Unassembled WGS sequence"/>
</dbReference>
<evidence type="ECO:0000313" key="1">
    <source>
        <dbReference type="EMBL" id="HAF71981.1"/>
    </source>
</evidence>